<feature type="transmembrane region" description="Helical" evidence="5">
    <location>
        <begin position="172"/>
        <end position="194"/>
    </location>
</feature>
<dbReference type="RefSeq" id="WP_089254020.1">
    <property type="nucleotide sequence ID" value="NZ_FZPH01000015.1"/>
</dbReference>
<dbReference type="InterPro" id="IPR011701">
    <property type="entry name" value="MFS"/>
</dbReference>
<feature type="transmembrane region" description="Helical" evidence="5">
    <location>
        <begin position="104"/>
        <end position="124"/>
    </location>
</feature>
<evidence type="ECO:0000256" key="1">
    <source>
        <dbReference type="ARBA" id="ARBA00004651"/>
    </source>
</evidence>
<feature type="transmembrane region" description="Helical" evidence="5">
    <location>
        <begin position="309"/>
        <end position="328"/>
    </location>
</feature>
<evidence type="ECO:0000313" key="8">
    <source>
        <dbReference type="Proteomes" id="UP000198362"/>
    </source>
</evidence>
<feature type="transmembrane region" description="Helical" evidence="5">
    <location>
        <begin position="365"/>
        <end position="383"/>
    </location>
</feature>
<dbReference type="InterPro" id="IPR020846">
    <property type="entry name" value="MFS_dom"/>
</dbReference>
<evidence type="ECO:0000256" key="2">
    <source>
        <dbReference type="ARBA" id="ARBA00022692"/>
    </source>
</evidence>
<dbReference type="Pfam" id="PF07690">
    <property type="entry name" value="MFS_1"/>
    <property type="match status" value="1"/>
</dbReference>
<feature type="transmembrane region" description="Helical" evidence="5">
    <location>
        <begin position="249"/>
        <end position="269"/>
    </location>
</feature>
<feature type="transmembrane region" description="Helical" evidence="5">
    <location>
        <begin position="12"/>
        <end position="32"/>
    </location>
</feature>
<dbReference type="Proteomes" id="UP000198362">
    <property type="component" value="Unassembled WGS sequence"/>
</dbReference>
<feature type="transmembrane region" description="Helical" evidence="5">
    <location>
        <begin position="340"/>
        <end position="359"/>
    </location>
</feature>
<dbReference type="InterPro" id="IPR036259">
    <property type="entry name" value="MFS_trans_sf"/>
</dbReference>
<accession>A0A239P8A3</accession>
<evidence type="ECO:0000313" key="7">
    <source>
        <dbReference type="EMBL" id="SNT63300.1"/>
    </source>
</evidence>
<dbReference type="PROSITE" id="PS50850">
    <property type="entry name" value="MFS"/>
    <property type="match status" value="1"/>
</dbReference>
<gene>
    <name evidence="7" type="ORF">SAMN05421812_11549</name>
</gene>
<dbReference type="CDD" id="cd17393">
    <property type="entry name" value="MFS_MosC_like"/>
    <property type="match status" value="1"/>
</dbReference>
<proteinExistence type="predicted"/>
<name>A0A239P8A3_9ACTN</name>
<dbReference type="OrthoDB" id="9809599at2"/>
<keyword evidence="8" id="KW-1185">Reference proteome</keyword>
<dbReference type="GO" id="GO:0022857">
    <property type="term" value="F:transmembrane transporter activity"/>
    <property type="evidence" value="ECO:0007669"/>
    <property type="project" value="InterPro"/>
</dbReference>
<dbReference type="EMBL" id="FZPH01000015">
    <property type="protein sequence ID" value="SNT63300.1"/>
    <property type="molecule type" value="Genomic_DNA"/>
</dbReference>
<keyword evidence="4 5" id="KW-0472">Membrane</keyword>
<feature type="transmembrane region" description="Helical" evidence="5">
    <location>
        <begin position="44"/>
        <end position="66"/>
    </location>
</feature>
<dbReference type="SUPFAM" id="SSF103473">
    <property type="entry name" value="MFS general substrate transporter"/>
    <property type="match status" value="1"/>
</dbReference>
<evidence type="ECO:0000259" key="6">
    <source>
        <dbReference type="PROSITE" id="PS50850"/>
    </source>
</evidence>
<dbReference type="Gene3D" id="1.20.1250.20">
    <property type="entry name" value="MFS general substrate transporter like domains"/>
    <property type="match status" value="2"/>
</dbReference>
<feature type="transmembrane region" description="Helical" evidence="5">
    <location>
        <begin position="78"/>
        <end position="98"/>
    </location>
</feature>
<dbReference type="InterPro" id="IPR051788">
    <property type="entry name" value="MFS_Transporter"/>
</dbReference>
<dbReference type="AlphaFoldDB" id="A0A239P8A3"/>
<feature type="transmembrane region" description="Helical" evidence="5">
    <location>
        <begin position="145"/>
        <end position="166"/>
    </location>
</feature>
<keyword evidence="2 5" id="KW-0812">Transmembrane</keyword>
<comment type="subcellular location">
    <subcellularLocation>
        <location evidence="1">Cell membrane</location>
        <topology evidence="1">Multi-pass membrane protein</topology>
    </subcellularLocation>
</comment>
<feature type="domain" description="Major facilitator superfamily (MFS) profile" evidence="6">
    <location>
        <begin position="214"/>
        <end position="392"/>
    </location>
</feature>
<feature type="transmembrane region" description="Helical" evidence="5">
    <location>
        <begin position="215"/>
        <end position="237"/>
    </location>
</feature>
<dbReference type="GO" id="GO:0005886">
    <property type="term" value="C:plasma membrane"/>
    <property type="evidence" value="ECO:0007669"/>
    <property type="project" value="UniProtKB-SubCell"/>
</dbReference>
<evidence type="ECO:0000256" key="3">
    <source>
        <dbReference type="ARBA" id="ARBA00022989"/>
    </source>
</evidence>
<evidence type="ECO:0000256" key="4">
    <source>
        <dbReference type="ARBA" id="ARBA00023136"/>
    </source>
</evidence>
<dbReference type="PANTHER" id="PTHR23514:SF13">
    <property type="entry name" value="INNER MEMBRANE PROTEIN YBJJ"/>
    <property type="match status" value="1"/>
</dbReference>
<keyword evidence="3 5" id="KW-1133">Transmembrane helix</keyword>
<protein>
    <submittedName>
        <fullName evidence="7">Fucose permease</fullName>
    </submittedName>
</protein>
<sequence>MYATIPREVLRARTAVAVVFGLNGLALSSWLARVPAARDALELSAGQLGLLLLTVSAGAVAALPVAGVLTHRLGTARTVAAVTAVASAGLALVGIGAGVFGSPVLVGIGLFVVGYGSGTCEVAMNVQGAAVERRLGRTIMPRFHAAWSLGTVTGALVGAGCARLGVPIGVHLAVAAVAMGAGTVAAARWFLASTSDGESAKARPQLLAAWRDPRVLLIGLFVLVMGFTEGAANDWLALAFVDGHGVSEAAGAAAFGVFVVAMTVGRTVGTTALDAWGRVPVLFAAMLVAAAGTVVVVFAGSAAVALGGVALWGLGASLGFPVGMSAAADDEAGAPARVSVVAVLGYTAFLAGPPFVGFLGDHVGILRALLVVPLVLVPALALLPSVRKPTAG</sequence>
<dbReference type="PANTHER" id="PTHR23514">
    <property type="entry name" value="BYPASS OF STOP CODON PROTEIN 6"/>
    <property type="match status" value="1"/>
</dbReference>
<organism evidence="7 8">
    <name type="scientific">Asanoa hainanensis</name>
    <dbReference type="NCBI Taxonomy" id="560556"/>
    <lineage>
        <taxon>Bacteria</taxon>
        <taxon>Bacillati</taxon>
        <taxon>Actinomycetota</taxon>
        <taxon>Actinomycetes</taxon>
        <taxon>Micromonosporales</taxon>
        <taxon>Micromonosporaceae</taxon>
        <taxon>Asanoa</taxon>
    </lineage>
</organism>
<reference evidence="7 8" key="1">
    <citation type="submission" date="2017-06" db="EMBL/GenBank/DDBJ databases">
        <authorList>
            <person name="Kim H.J."/>
            <person name="Triplett B.A."/>
        </authorList>
    </citation>
    <scope>NUCLEOTIDE SEQUENCE [LARGE SCALE GENOMIC DNA]</scope>
    <source>
        <strain evidence="7 8">CGMCC 4.5593</strain>
    </source>
</reference>
<feature type="transmembrane region" description="Helical" evidence="5">
    <location>
        <begin position="281"/>
        <end position="303"/>
    </location>
</feature>
<evidence type="ECO:0000256" key="5">
    <source>
        <dbReference type="SAM" id="Phobius"/>
    </source>
</evidence>